<comment type="caution">
    <text evidence="1">The sequence shown here is derived from an EMBL/GenBank/DDBJ whole genome shotgun (WGS) entry which is preliminary data.</text>
</comment>
<gene>
    <name evidence="1" type="ORF">A0H81_07377</name>
</gene>
<organism evidence="1 2">
    <name type="scientific">Grifola frondosa</name>
    <name type="common">Maitake</name>
    <name type="synonym">Polyporus frondosus</name>
    <dbReference type="NCBI Taxonomy" id="5627"/>
    <lineage>
        <taxon>Eukaryota</taxon>
        <taxon>Fungi</taxon>
        <taxon>Dikarya</taxon>
        <taxon>Basidiomycota</taxon>
        <taxon>Agaricomycotina</taxon>
        <taxon>Agaricomycetes</taxon>
        <taxon>Polyporales</taxon>
        <taxon>Grifolaceae</taxon>
        <taxon>Grifola</taxon>
    </lineage>
</organism>
<name>A0A1C7M5B5_GRIFR</name>
<accession>A0A1C7M5B5</accession>
<evidence type="ECO:0000313" key="2">
    <source>
        <dbReference type="Proteomes" id="UP000092993"/>
    </source>
</evidence>
<proteinExistence type="predicted"/>
<dbReference type="Proteomes" id="UP000092993">
    <property type="component" value="Unassembled WGS sequence"/>
</dbReference>
<reference evidence="1 2" key="1">
    <citation type="submission" date="2016-03" db="EMBL/GenBank/DDBJ databases">
        <title>Whole genome sequencing of Grifola frondosa 9006-11.</title>
        <authorList>
            <person name="Min B."/>
            <person name="Park H."/>
            <person name="Kim J.-G."/>
            <person name="Cho H."/>
            <person name="Oh Y.-L."/>
            <person name="Kong W.-S."/>
            <person name="Choi I.-G."/>
        </authorList>
    </citation>
    <scope>NUCLEOTIDE SEQUENCE [LARGE SCALE GENOMIC DNA]</scope>
    <source>
        <strain evidence="1 2">9006-11</strain>
    </source>
</reference>
<evidence type="ECO:0000313" key="1">
    <source>
        <dbReference type="EMBL" id="OBZ72022.1"/>
    </source>
</evidence>
<protein>
    <submittedName>
        <fullName evidence="1">Uncharacterized protein</fullName>
    </submittedName>
</protein>
<sequence>MSHRDAASQLSVPRVWTPGPLYFRGTLEEARSEILTTRQPSPSRACLSHSLSDNYTVARSGAHLAHAAAHIQSRTQTFSITARGSDPRISLAEAH</sequence>
<dbReference type="AlphaFoldDB" id="A0A1C7M5B5"/>
<dbReference type="EMBL" id="LUGG01000009">
    <property type="protein sequence ID" value="OBZ72022.1"/>
    <property type="molecule type" value="Genomic_DNA"/>
</dbReference>
<keyword evidence="2" id="KW-1185">Reference proteome</keyword>